<dbReference type="SUPFAM" id="SSF48264">
    <property type="entry name" value="Cytochrome P450"/>
    <property type="match status" value="1"/>
</dbReference>
<dbReference type="EMBL" id="FOAZ01000004">
    <property type="protein sequence ID" value="SEK89169.1"/>
    <property type="molecule type" value="Genomic_DNA"/>
</dbReference>
<dbReference type="PANTHER" id="PTHR46696">
    <property type="entry name" value="P450, PUTATIVE (EUROFUNG)-RELATED"/>
    <property type="match status" value="1"/>
</dbReference>
<keyword evidence="2" id="KW-0408">Iron</keyword>
<evidence type="ECO:0000313" key="3">
    <source>
        <dbReference type="EMBL" id="SEK89169.1"/>
    </source>
</evidence>
<name>A0A1H7KQV2_STRJI</name>
<dbReference type="GO" id="GO:0005506">
    <property type="term" value="F:iron ion binding"/>
    <property type="evidence" value="ECO:0007669"/>
    <property type="project" value="InterPro"/>
</dbReference>
<organism evidence="3 4">
    <name type="scientific">Streptacidiphilus jiangxiensis</name>
    <dbReference type="NCBI Taxonomy" id="235985"/>
    <lineage>
        <taxon>Bacteria</taxon>
        <taxon>Bacillati</taxon>
        <taxon>Actinomycetota</taxon>
        <taxon>Actinomycetes</taxon>
        <taxon>Kitasatosporales</taxon>
        <taxon>Streptomycetaceae</taxon>
        <taxon>Streptacidiphilus</taxon>
    </lineage>
</organism>
<dbReference type="InterPro" id="IPR017972">
    <property type="entry name" value="Cyt_P450_CS"/>
</dbReference>
<evidence type="ECO:0000313" key="4">
    <source>
        <dbReference type="Proteomes" id="UP000183015"/>
    </source>
</evidence>
<dbReference type="InterPro" id="IPR036396">
    <property type="entry name" value="Cyt_P450_sf"/>
</dbReference>
<dbReference type="Pfam" id="PF00067">
    <property type="entry name" value="p450"/>
    <property type="match status" value="2"/>
</dbReference>
<dbReference type="STRING" id="235985.SAMN05414137_104163"/>
<evidence type="ECO:0000256" key="1">
    <source>
        <dbReference type="ARBA" id="ARBA00010617"/>
    </source>
</evidence>
<evidence type="ECO:0000256" key="2">
    <source>
        <dbReference type="RuleBase" id="RU000461"/>
    </source>
</evidence>
<dbReference type="GO" id="GO:0020037">
    <property type="term" value="F:heme binding"/>
    <property type="evidence" value="ECO:0007669"/>
    <property type="project" value="InterPro"/>
</dbReference>
<reference evidence="4" key="1">
    <citation type="submission" date="2016-10" db="EMBL/GenBank/DDBJ databases">
        <authorList>
            <person name="Varghese N."/>
        </authorList>
    </citation>
    <scope>NUCLEOTIDE SEQUENCE [LARGE SCALE GENOMIC DNA]</scope>
    <source>
        <strain evidence="4">DSM 45096 / BCRC 16803 / CGMCC 4.1857 / CIP 109030 / JCM 12277 / KCTC 19219 / NBRC 100920 / 33214</strain>
    </source>
</reference>
<dbReference type="PROSITE" id="PS00086">
    <property type="entry name" value="CYTOCHROME_P450"/>
    <property type="match status" value="1"/>
</dbReference>
<dbReference type="OrthoDB" id="3599725at2"/>
<dbReference type="InterPro" id="IPR002397">
    <property type="entry name" value="Cyt_P450_B"/>
</dbReference>
<dbReference type="GO" id="GO:0004497">
    <property type="term" value="F:monooxygenase activity"/>
    <property type="evidence" value="ECO:0007669"/>
    <property type="project" value="UniProtKB-KW"/>
</dbReference>
<protein>
    <recommendedName>
        <fullName evidence="5">Cytochrome P450</fullName>
    </recommendedName>
</protein>
<dbReference type="GO" id="GO:0016705">
    <property type="term" value="F:oxidoreductase activity, acting on paired donors, with incorporation or reduction of molecular oxygen"/>
    <property type="evidence" value="ECO:0007669"/>
    <property type="project" value="InterPro"/>
</dbReference>
<dbReference type="eggNOG" id="COG2124">
    <property type="taxonomic scope" value="Bacteria"/>
</dbReference>
<keyword evidence="2" id="KW-0560">Oxidoreductase</keyword>
<accession>A0A1H7KQV2</accession>
<gene>
    <name evidence="3" type="ORF">SAMN05414137_104163</name>
</gene>
<keyword evidence="2" id="KW-0479">Metal-binding</keyword>
<proteinExistence type="inferred from homology"/>
<dbReference type="PRINTS" id="PR00359">
    <property type="entry name" value="BP450"/>
</dbReference>
<dbReference type="RefSeq" id="WP_042441791.1">
    <property type="nucleotide sequence ID" value="NZ_BBPN01000001.1"/>
</dbReference>
<keyword evidence="2" id="KW-0503">Monooxygenase</keyword>
<dbReference type="Proteomes" id="UP000183015">
    <property type="component" value="Unassembled WGS sequence"/>
</dbReference>
<keyword evidence="4" id="KW-1185">Reference proteome</keyword>
<evidence type="ECO:0008006" key="5">
    <source>
        <dbReference type="Google" id="ProtNLM"/>
    </source>
</evidence>
<comment type="similarity">
    <text evidence="1 2">Belongs to the cytochrome P450 family.</text>
</comment>
<sequence>MDELAASVLRFIADPKSQPIGDNEMFARLVVEKPLMRVGEVWVASRHDVVSALARHPNCVLRMPDGWSGSQHADDRIGELLEGLLPIQPTADHRRLRRLVSGGFSAKSISGLRPVVQSIVDELFAEPLERGECEFIGEVCGPLPVYTTVAMLGLPEADRPQVFEWARAVNALVLAEVTGRFGGWSGAAAPSEAGTAGLTEVVGYVEDLVRRRLADPGEDLISRLARESSGEDGKLSHAELVSMVLTLFMAGIDTVGSGLANVVTALDQNPEAWRRVVVDPSLARAAYVEGTRLLPALPMMGRIVDADVELHGIVIPAGSTVLLMYGAANLDPAAFTDPTRFDLDRTETNHLSFGHGPHYCLGAGLAMLQGEIVLETLARRAPGFRIVDGPAERRGELAFHSRASMRLRFASGEPLVGAVA</sequence>
<dbReference type="Gene3D" id="1.10.630.10">
    <property type="entry name" value="Cytochrome P450"/>
    <property type="match status" value="1"/>
</dbReference>
<keyword evidence="2" id="KW-0349">Heme</keyword>
<dbReference type="PANTHER" id="PTHR46696:SF1">
    <property type="entry name" value="CYTOCHROME P450 YJIB-RELATED"/>
    <property type="match status" value="1"/>
</dbReference>
<dbReference type="AlphaFoldDB" id="A0A1H7KQV2"/>
<dbReference type="InterPro" id="IPR001128">
    <property type="entry name" value="Cyt_P450"/>
</dbReference>